<dbReference type="Gene3D" id="3.40.50.11720">
    <property type="entry name" value="3-Deoxy-D-manno-octulosonic-acid transferase, N-terminal domain"/>
    <property type="match status" value="1"/>
</dbReference>
<dbReference type="GO" id="GO:0043842">
    <property type="term" value="F:Kdo transferase activity"/>
    <property type="evidence" value="ECO:0007669"/>
    <property type="project" value="UniProtKB-EC"/>
</dbReference>
<reference evidence="10" key="1">
    <citation type="submission" date="2020-09" db="EMBL/GenBank/DDBJ databases">
        <title>Taishania pollutisoli gen. nov., sp. nov., Isolated from Tetrabromobisphenol A-Contaminated Soil.</title>
        <authorList>
            <person name="Chen Q."/>
        </authorList>
    </citation>
    <scope>NUCLEOTIDE SEQUENCE</scope>
    <source>
        <strain evidence="10">CZZ-1</strain>
    </source>
</reference>
<evidence type="ECO:0000256" key="2">
    <source>
        <dbReference type="ARBA" id="ARBA00012621"/>
    </source>
</evidence>
<dbReference type="Gene3D" id="3.40.50.2000">
    <property type="entry name" value="Glycogen Phosphorylase B"/>
    <property type="match status" value="1"/>
</dbReference>
<dbReference type="SUPFAM" id="SSF53756">
    <property type="entry name" value="UDP-Glycosyltransferase/glycogen phosphorylase"/>
    <property type="match status" value="1"/>
</dbReference>
<evidence type="ECO:0000256" key="6">
    <source>
        <dbReference type="ARBA" id="ARBA00049183"/>
    </source>
</evidence>
<accession>A0A8J6PPW5</accession>
<dbReference type="GO" id="GO:0009244">
    <property type="term" value="P:lipopolysaccharide core region biosynthetic process"/>
    <property type="evidence" value="ECO:0007669"/>
    <property type="project" value="UniProtKB-UniRule"/>
</dbReference>
<comment type="pathway">
    <text evidence="1 8">Bacterial outer membrane biogenesis; LPS core biosynthesis.</text>
</comment>
<dbReference type="EMBL" id="JACVEL010000005">
    <property type="protein sequence ID" value="MBC9812678.1"/>
    <property type="molecule type" value="Genomic_DNA"/>
</dbReference>
<keyword evidence="8" id="KW-1003">Cell membrane</keyword>
<comment type="subcellular location">
    <subcellularLocation>
        <location evidence="8">Cell membrane</location>
    </subcellularLocation>
</comment>
<dbReference type="InterPro" id="IPR039901">
    <property type="entry name" value="Kdotransferase"/>
</dbReference>
<sequence length="406" mass="46353">MRLFYTIGVRLYAFSVRIAALFVPKAKDWVAGRKNLWKSLPEADDKEVYWFHCASLGEFDQGLPVMNLLRKQKPKAFILVSFFSPSGFNHYHKRQHPADFVCYIPIDTAGNARRFVTHFRPKAAFFIKYEFWANHIRELKKNDCELYSVSTSLRSGQHFFKWYGGFFRNTLKQFNYFFAQNQSTVDLLHSIAVDNVLLSGDTRFDRVIEHKKTVAENPIISAFVNGSQSVFIAGSTWPQDEELLKELIGSNRFEKYIVVPHNVDSNHVNSLMARLKTPAAKYSEWNTQKKTETPVLIIDTIGQLASAYSYAAIAYVGGGFSGSLHNILEPAVFGLPVLFGPKFSRFPEAQAFIDNGIGFSVTNEQELTHTIQQLIADRDQIAEKSIRFVEKNRGAAEKIMQFVFNK</sequence>
<evidence type="ECO:0000313" key="10">
    <source>
        <dbReference type="EMBL" id="MBC9812678.1"/>
    </source>
</evidence>
<dbReference type="Proteomes" id="UP000652681">
    <property type="component" value="Unassembled WGS sequence"/>
</dbReference>
<evidence type="ECO:0000256" key="7">
    <source>
        <dbReference type="PIRSR" id="PIRSR639901-1"/>
    </source>
</evidence>
<feature type="domain" description="3-deoxy-D-manno-octulosonic-acid transferase N-terminal" evidence="9">
    <location>
        <begin position="43"/>
        <end position="205"/>
    </location>
</feature>
<comment type="catalytic activity">
    <reaction evidence="6 8">
        <text>lipid IVA (E. coli) + CMP-3-deoxy-beta-D-manno-octulosonate = alpha-Kdo-(2-&gt;6)-lipid IVA (E. coli) + CMP + H(+)</text>
        <dbReference type="Rhea" id="RHEA:28066"/>
        <dbReference type="ChEBI" id="CHEBI:15378"/>
        <dbReference type="ChEBI" id="CHEBI:58603"/>
        <dbReference type="ChEBI" id="CHEBI:60364"/>
        <dbReference type="ChEBI" id="CHEBI:60377"/>
        <dbReference type="ChEBI" id="CHEBI:85987"/>
        <dbReference type="EC" id="2.4.99.12"/>
    </reaction>
</comment>
<dbReference type="GO" id="GO:0009245">
    <property type="term" value="P:lipid A biosynthetic process"/>
    <property type="evidence" value="ECO:0007669"/>
    <property type="project" value="TreeGrafter"/>
</dbReference>
<dbReference type="PANTHER" id="PTHR42755">
    <property type="entry name" value="3-DEOXY-MANNO-OCTULOSONATE CYTIDYLYLTRANSFERASE"/>
    <property type="match status" value="1"/>
</dbReference>
<dbReference type="RefSeq" id="WP_216714128.1">
    <property type="nucleotide sequence ID" value="NZ_JACVEL010000005.1"/>
</dbReference>
<dbReference type="Pfam" id="PF04413">
    <property type="entry name" value="Glycos_transf_N"/>
    <property type="match status" value="1"/>
</dbReference>
<comment type="caution">
    <text evidence="10">The sequence shown here is derived from an EMBL/GenBank/DDBJ whole genome shotgun (WGS) entry which is preliminary data.</text>
</comment>
<name>A0A8J6PPW5_9FLAO</name>
<dbReference type="AlphaFoldDB" id="A0A8J6PPW5"/>
<dbReference type="InterPro" id="IPR007507">
    <property type="entry name" value="Glycos_transf_N"/>
</dbReference>
<comment type="similarity">
    <text evidence="8">Belongs to the glycosyltransferase group 1 family.</text>
</comment>
<comment type="function">
    <text evidence="8">Involved in lipopolysaccharide (LPS) biosynthesis. Catalyzes the transfer of 3-deoxy-D-manno-octulosonate (Kdo) residue(s) from CMP-Kdo to lipid IV(A), the tetraacyldisaccharide-1,4'-bisphosphate precursor of lipid A.</text>
</comment>
<protein>
    <recommendedName>
        <fullName evidence="3 8">3-deoxy-D-manno-octulosonic acid transferase</fullName>
        <shortName evidence="8">Kdo transferase</shortName>
        <ecNumber evidence="2 8">2.4.99.12</ecNumber>
    </recommendedName>
    <alternativeName>
        <fullName evidence="5 8">Lipid IV(A) 3-deoxy-D-manno-octulosonic acid transferase</fullName>
    </alternativeName>
</protein>
<evidence type="ECO:0000256" key="8">
    <source>
        <dbReference type="RuleBase" id="RU365103"/>
    </source>
</evidence>
<evidence type="ECO:0000259" key="9">
    <source>
        <dbReference type="Pfam" id="PF04413"/>
    </source>
</evidence>
<evidence type="ECO:0000256" key="4">
    <source>
        <dbReference type="ARBA" id="ARBA00022679"/>
    </source>
</evidence>
<gene>
    <name evidence="10" type="ORF">H9Y05_09360</name>
</gene>
<keyword evidence="4 8" id="KW-0808">Transferase</keyword>
<keyword evidence="8" id="KW-0448">Lipopolysaccharide biosynthesis</keyword>
<evidence type="ECO:0000256" key="5">
    <source>
        <dbReference type="ARBA" id="ARBA00031445"/>
    </source>
</evidence>
<keyword evidence="8" id="KW-0472">Membrane</keyword>
<feature type="active site" description="Proton acceptor" evidence="7">
    <location>
        <position position="58"/>
    </location>
</feature>
<dbReference type="EC" id="2.4.99.12" evidence="2 8"/>
<dbReference type="UniPathway" id="UPA00958"/>
<dbReference type="InterPro" id="IPR038107">
    <property type="entry name" value="Glycos_transf_N_sf"/>
</dbReference>
<evidence type="ECO:0000313" key="11">
    <source>
        <dbReference type="Proteomes" id="UP000652681"/>
    </source>
</evidence>
<evidence type="ECO:0000256" key="1">
    <source>
        <dbReference type="ARBA" id="ARBA00004713"/>
    </source>
</evidence>
<organism evidence="10 11">
    <name type="scientific">Taishania pollutisoli</name>
    <dbReference type="NCBI Taxonomy" id="2766479"/>
    <lineage>
        <taxon>Bacteria</taxon>
        <taxon>Pseudomonadati</taxon>
        <taxon>Bacteroidota</taxon>
        <taxon>Flavobacteriia</taxon>
        <taxon>Flavobacteriales</taxon>
        <taxon>Crocinitomicaceae</taxon>
        <taxon>Taishania</taxon>
    </lineage>
</organism>
<evidence type="ECO:0000256" key="3">
    <source>
        <dbReference type="ARBA" id="ARBA00019077"/>
    </source>
</evidence>
<dbReference type="GO" id="GO:0005886">
    <property type="term" value="C:plasma membrane"/>
    <property type="evidence" value="ECO:0007669"/>
    <property type="project" value="UniProtKB-SubCell"/>
</dbReference>
<proteinExistence type="inferred from homology"/>
<keyword evidence="11" id="KW-1185">Reference proteome</keyword>
<dbReference type="PANTHER" id="PTHR42755:SF1">
    <property type="entry name" value="3-DEOXY-D-MANNO-OCTULOSONIC ACID TRANSFERASE, MITOCHONDRIAL-RELATED"/>
    <property type="match status" value="1"/>
</dbReference>